<dbReference type="AlphaFoldDB" id="A0A7W0DWK8"/>
<gene>
    <name evidence="2" type="ORF">H1D24_39885</name>
</gene>
<accession>A0A7W0DWK8</accession>
<proteinExistence type="predicted"/>
<comment type="caution">
    <text evidence="2">The sequence shown here is derived from an EMBL/GenBank/DDBJ whole genome shotgun (WGS) entry which is preliminary data.</text>
</comment>
<dbReference type="EMBL" id="JACEHE010000054">
    <property type="protein sequence ID" value="MBA2951759.1"/>
    <property type="molecule type" value="Genomic_DNA"/>
</dbReference>
<protein>
    <submittedName>
        <fullName evidence="2">Uncharacterized protein</fullName>
    </submittedName>
</protein>
<evidence type="ECO:0000256" key="1">
    <source>
        <dbReference type="SAM" id="MobiDB-lite"/>
    </source>
</evidence>
<evidence type="ECO:0000313" key="2">
    <source>
        <dbReference type="EMBL" id="MBA2951759.1"/>
    </source>
</evidence>
<dbReference type="RefSeq" id="WP_181662670.1">
    <property type="nucleotide sequence ID" value="NZ_JACEHE010000054.1"/>
</dbReference>
<reference evidence="2 3" key="1">
    <citation type="submission" date="2020-07" db="EMBL/GenBank/DDBJ databases">
        <title>Streptomyces isolated from Indian soil.</title>
        <authorList>
            <person name="Mandal S."/>
            <person name="Maiti P.K."/>
        </authorList>
    </citation>
    <scope>NUCLEOTIDE SEQUENCE [LARGE SCALE GENOMIC DNA]</scope>
    <source>
        <strain evidence="2 3">PSKA28</strain>
    </source>
</reference>
<dbReference type="Proteomes" id="UP000545761">
    <property type="component" value="Unassembled WGS sequence"/>
</dbReference>
<name>A0A7W0DWK8_9ACTN</name>
<feature type="region of interest" description="Disordered" evidence="1">
    <location>
        <begin position="40"/>
        <end position="63"/>
    </location>
</feature>
<evidence type="ECO:0000313" key="3">
    <source>
        <dbReference type="Proteomes" id="UP000545761"/>
    </source>
</evidence>
<organism evidence="2 3">
    <name type="scientific">Streptomyces himalayensis subsp. himalayensis</name>
    <dbReference type="NCBI Taxonomy" id="2756131"/>
    <lineage>
        <taxon>Bacteria</taxon>
        <taxon>Bacillati</taxon>
        <taxon>Actinomycetota</taxon>
        <taxon>Actinomycetes</taxon>
        <taxon>Kitasatosporales</taxon>
        <taxon>Streptomycetaceae</taxon>
        <taxon>Streptomyces</taxon>
        <taxon>Streptomyces himalayensis</taxon>
    </lineage>
</organism>
<sequence>MGVHDERIGRLVLTSCEALENYPPDIKGKTLHAAAKIPGALAGAQRSSPTVSVAGVTGHPPRQ</sequence>